<proteinExistence type="predicted"/>
<accession>A0A0B4ZZS3</accession>
<gene>
    <name evidence="1" type="primary">16</name>
    <name evidence="1" type="ORF">COSMO_16</name>
</gene>
<dbReference type="Proteomes" id="UP000031718">
    <property type="component" value="Segment"/>
</dbReference>
<name>A0A0B4ZZS3_9CAUD</name>
<dbReference type="EMBL" id="KP027195">
    <property type="protein sequence ID" value="AJD82088.1"/>
    <property type="molecule type" value="Genomic_DNA"/>
</dbReference>
<organism evidence="1 2">
    <name type="scientific">Mycobacterium phage Cosmo</name>
    <dbReference type="NCBI Taxonomy" id="1567467"/>
    <lineage>
        <taxon>Viruses</taxon>
        <taxon>Duplodnaviria</taxon>
        <taxon>Heunggongvirae</taxon>
        <taxon>Uroviricota</taxon>
        <taxon>Caudoviricetes</taxon>
        <taxon>Vilmaviridae</taxon>
        <taxon>Wildcatvirus</taxon>
        <taxon>Wildcatvirus wildcat</taxon>
        <taxon>Mycobacterium virus Wildcat</taxon>
    </lineage>
</organism>
<evidence type="ECO:0000313" key="2">
    <source>
        <dbReference type="Proteomes" id="UP000031718"/>
    </source>
</evidence>
<evidence type="ECO:0000313" key="1">
    <source>
        <dbReference type="EMBL" id="AJD82088.1"/>
    </source>
</evidence>
<reference evidence="1 2" key="1">
    <citation type="submission" date="2014-10" db="EMBL/GenBank/DDBJ databases">
        <authorList>
            <person name="Mackenzie J."/>
            <person name="Lekholoane M."/>
            <person name="Leqhaoe R."/>
            <person name="Mcunu Z."/>
            <person name="Mzobe Z."/>
            <person name="Rodel H."/>
            <person name="Seagreen C."/>
            <person name="Mazeka N."/>
            <person name="Larsen M.H."/>
            <person name="Rubin E.J."/>
            <person name="Russell D.A."/>
            <person name="Guerrero C.A."/>
            <person name="Bowman C.A."/>
            <person name="Jacobs-Sera D."/>
            <person name="Hendrix R.W."/>
            <person name="Hatfull G.F."/>
        </authorList>
    </citation>
    <scope>NUCLEOTIDE SEQUENCE [LARGE SCALE GENOMIC DNA]</scope>
</reference>
<sequence>MSADRLLTKIPMTQAPDTETVRKARNAVALNVPKEEVAQILDMLGLLDD</sequence>
<protein>
    <submittedName>
        <fullName evidence="1">Uncharacterized protein</fullName>
    </submittedName>
</protein>